<dbReference type="Proteomes" id="UP000821866">
    <property type="component" value="Chromosome 8"/>
</dbReference>
<dbReference type="AlphaFoldDB" id="A0A9J6DBN1"/>
<sequence>MSASALRVRRSPSSVIVNQITPTGPVTSEPRAVGVPEGIWGRKYVRRRPHNFGAEISRADELSFYARRTGLLLSLRVTGGEDSSGRCEDRRWTTSASSSDLEMDRLKGKRSARRAQNTKIIQEARISLHSAGIDIAKLTAVKQLLYCSNDELSQINEQYEQYIQTKRIEEEYTATTDYQDEALSKLAEIRCKLSQIERAQAGHALAASGESTAVMTFNHEAAARFMTPWLPQLLISTFKGDIA</sequence>
<proteinExistence type="predicted"/>
<protein>
    <submittedName>
        <fullName evidence="2">Uncharacterized protein</fullName>
    </submittedName>
</protein>
<comment type="caution">
    <text evidence="2">The sequence shown here is derived from an EMBL/GenBank/DDBJ whole genome shotgun (WGS) entry which is preliminary data.</text>
</comment>
<gene>
    <name evidence="2" type="ORF">HPB51_019478</name>
</gene>
<reference evidence="2" key="1">
    <citation type="journal article" date="2020" name="Cell">
        <title>Large-Scale Comparative Analyses of Tick Genomes Elucidate Their Genetic Diversity and Vector Capacities.</title>
        <authorList>
            <consortium name="Tick Genome and Microbiome Consortium (TIGMIC)"/>
            <person name="Jia N."/>
            <person name="Wang J."/>
            <person name="Shi W."/>
            <person name="Du L."/>
            <person name="Sun Y."/>
            <person name="Zhan W."/>
            <person name="Jiang J.F."/>
            <person name="Wang Q."/>
            <person name="Zhang B."/>
            <person name="Ji P."/>
            <person name="Bell-Sakyi L."/>
            <person name="Cui X.M."/>
            <person name="Yuan T.T."/>
            <person name="Jiang B.G."/>
            <person name="Yang W.F."/>
            <person name="Lam T.T."/>
            <person name="Chang Q.C."/>
            <person name="Ding S.J."/>
            <person name="Wang X.J."/>
            <person name="Zhu J.G."/>
            <person name="Ruan X.D."/>
            <person name="Zhao L."/>
            <person name="Wei J.T."/>
            <person name="Ye R.Z."/>
            <person name="Que T.C."/>
            <person name="Du C.H."/>
            <person name="Zhou Y.H."/>
            <person name="Cheng J.X."/>
            <person name="Dai P.F."/>
            <person name="Guo W.B."/>
            <person name="Han X.H."/>
            <person name="Huang E.J."/>
            <person name="Li L.F."/>
            <person name="Wei W."/>
            <person name="Gao Y.C."/>
            <person name="Liu J.Z."/>
            <person name="Shao H.Z."/>
            <person name="Wang X."/>
            <person name="Wang C.C."/>
            <person name="Yang T.C."/>
            <person name="Huo Q.B."/>
            <person name="Li W."/>
            <person name="Chen H.Y."/>
            <person name="Chen S.E."/>
            <person name="Zhou L.G."/>
            <person name="Ni X.B."/>
            <person name="Tian J.H."/>
            <person name="Sheng Y."/>
            <person name="Liu T."/>
            <person name="Pan Y.S."/>
            <person name="Xia L.Y."/>
            <person name="Li J."/>
            <person name="Zhao F."/>
            <person name="Cao W.C."/>
        </authorList>
    </citation>
    <scope>NUCLEOTIDE SEQUENCE</scope>
    <source>
        <strain evidence="2">Rmic-2018</strain>
    </source>
</reference>
<evidence type="ECO:0000256" key="1">
    <source>
        <dbReference type="SAM" id="MobiDB-lite"/>
    </source>
</evidence>
<keyword evidence="3" id="KW-1185">Reference proteome</keyword>
<feature type="compositionally biased region" description="Basic and acidic residues" evidence="1">
    <location>
        <begin position="83"/>
        <end position="92"/>
    </location>
</feature>
<organism evidence="2 3">
    <name type="scientific">Rhipicephalus microplus</name>
    <name type="common">Cattle tick</name>
    <name type="synonym">Boophilus microplus</name>
    <dbReference type="NCBI Taxonomy" id="6941"/>
    <lineage>
        <taxon>Eukaryota</taxon>
        <taxon>Metazoa</taxon>
        <taxon>Ecdysozoa</taxon>
        <taxon>Arthropoda</taxon>
        <taxon>Chelicerata</taxon>
        <taxon>Arachnida</taxon>
        <taxon>Acari</taxon>
        <taxon>Parasitiformes</taxon>
        <taxon>Ixodida</taxon>
        <taxon>Ixodoidea</taxon>
        <taxon>Ixodidae</taxon>
        <taxon>Rhipicephalinae</taxon>
        <taxon>Rhipicephalus</taxon>
        <taxon>Boophilus</taxon>
    </lineage>
</organism>
<name>A0A9J6DBN1_RHIMP</name>
<accession>A0A9J6DBN1</accession>
<evidence type="ECO:0000313" key="3">
    <source>
        <dbReference type="Proteomes" id="UP000821866"/>
    </source>
</evidence>
<dbReference type="EMBL" id="JABSTU010000010">
    <property type="protein sequence ID" value="KAH8019456.1"/>
    <property type="molecule type" value="Genomic_DNA"/>
</dbReference>
<feature type="region of interest" description="Disordered" evidence="1">
    <location>
        <begin position="82"/>
        <end position="109"/>
    </location>
</feature>
<evidence type="ECO:0000313" key="2">
    <source>
        <dbReference type="EMBL" id="KAH8019456.1"/>
    </source>
</evidence>
<reference evidence="2" key="2">
    <citation type="submission" date="2021-09" db="EMBL/GenBank/DDBJ databases">
        <authorList>
            <person name="Jia N."/>
            <person name="Wang J."/>
            <person name="Shi W."/>
            <person name="Du L."/>
            <person name="Sun Y."/>
            <person name="Zhan W."/>
            <person name="Jiang J."/>
            <person name="Wang Q."/>
            <person name="Zhang B."/>
            <person name="Ji P."/>
            <person name="Sakyi L.B."/>
            <person name="Cui X."/>
            <person name="Yuan T."/>
            <person name="Jiang B."/>
            <person name="Yang W."/>
            <person name="Lam T.T.-Y."/>
            <person name="Chang Q."/>
            <person name="Ding S."/>
            <person name="Wang X."/>
            <person name="Zhu J."/>
            <person name="Ruan X."/>
            <person name="Zhao L."/>
            <person name="Wei J."/>
            <person name="Que T."/>
            <person name="Du C."/>
            <person name="Cheng J."/>
            <person name="Dai P."/>
            <person name="Han X."/>
            <person name="Huang E."/>
            <person name="Gao Y."/>
            <person name="Liu J."/>
            <person name="Shao H."/>
            <person name="Ye R."/>
            <person name="Li L."/>
            <person name="Wei W."/>
            <person name="Wang X."/>
            <person name="Wang C."/>
            <person name="Huo Q."/>
            <person name="Li W."/>
            <person name="Guo W."/>
            <person name="Chen H."/>
            <person name="Chen S."/>
            <person name="Zhou L."/>
            <person name="Zhou L."/>
            <person name="Ni X."/>
            <person name="Tian J."/>
            <person name="Zhou Y."/>
            <person name="Sheng Y."/>
            <person name="Liu T."/>
            <person name="Pan Y."/>
            <person name="Xia L."/>
            <person name="Li J."/>
            <person name="Zhao F."/>
            <person name="Cao W."/>
        </authorList>
    </citation>
    <scope>NUCLEOTIDE SEQUENCE</scope>
    <source>
        <strain evidence="2">Rmic-2018</strain>
        <tissue evidence="2">Larvae</tissue>
    </source>
</reference>